<dbReference type="OrthoDB" id="1918685at2759"/>
<dbReference type="STRING" id="33114.A0A2G2UZS7"/>
<dbReference type="GO" id="GO:0005634">
    <property type="term" value="C:nucleus"/>
    <property type="evidence" value="ECO:0007669"/>
    <property type="project" value="UniProtKB-SubCell"/>
</dbReference>
<feature type="domain" description="Chromo shadow" evidence="4">
    <location>
        <begin position="126"/>
        <end position="200"/>
    </location>
</feature>
<feature type="compositionally biased region" description="Basic and acidic residues" evidence="3">
    <location>
        <begin position="322"/>
        <end position="338"/>
    </location>
</feature>
<feature type="compositionally biased region" description="Basic and acidic residues" evidence="3">
    <location>
        <begin position="113"/>
        <end position="131"/>
    </location>
</feature>
<comment type="subcellular location">
    <subcellularLocation>
        <location evidence="1">Nucleus</location>
    </subcellularLocation>
</comment>
<feature type="region of interest" description="Disordered" evidence="3">
    <location>
        <begin position="189"/>
        <end position="338"/>
    </location>
</feature>
<organism evidence="5">
    <name type="scientific">Capsicum baccatum</name>
    <name type="common">Peruvian pepper</name>
    <dbReference type="NCBI Taxonomy" id="33114"/>
    <lineage>
        <taxon>Eukaryota</taxon>
        <taxon>Viridiplantae</taxon>
        <taxon>Streptophyta</taxon>
        <taxon>Embryophyta</taxon>
        <taxon>Tracheophyta</taxon>
        <taxon>Spermatophyta</taxon>
        <taxon>Magnoliopsida</taxon>
        <taxon>eudicotyledons</taxon>
        <taxon>Gunneridae</taxon>
        <taxon>Pentapetalae</taxon>
        <taxon>asterids</taxon>
        <taxon>lamiids</taxon>
        <taxon>Solanales</taxon>
        <taxon>Solanaceae</taxon>
        <taxon>Solanoideae</taxon>
        <taxon>Capsiceae</taxon>
        <taxon>Capsicum</taxon>
    </lineage>
</organism>
<sequence>MEGKNSADTDKSAGDMPESVSVGEASENNGAGEEEPMPPVDGQEEESEESDSDAEDDSDLVGEASDDDESSEDIDDGDDEEEPLSPMKVEEEMNQEPEEITMEIPVDEGITDSDGKGDAEAAEPQERVEATKDVHTITELIRPVSYAATFVNDRQDDVSITFLAKRSDGKEMLVDNKFLKINNPLLKENLRERKRTANSSLPLDTDDSTAGDFPDSYLVGEASENNCAGEEEPMPPVAGEEEVAEEGSVDADGDGDSDAEDDSDLVGEAADDDEASEDIDDGDDEEEPLSPMTVEEEEEEEMNQEPEEIMMEIPVDEGITDSDGKGDAEAAKPQERVEATKDVHTITELMRPVSYAATFVNDRHDDVSITFLAKSLSQWLPAQVGWKGNAG</sequence>
<dbReference type="InterPro" id="IPR008251">
    <property type="entry name" value="Chromo_shadow_dom"/>
</dbReference>
<reference evidence="5" key="1">
    <citation type="journal article" date="2017" name="Genome Biol.">
        <title>New reference genome sequences of hot pepper reveal the massive evolution of plant disease-resistance genes by retroduplication.</title>
        <authorList>
            <person name="Kim S."/>
            <person name="Park J."/>
            <person name="Yeom S.I."/>
            <person name="Kim Y.M."/>
            <person name="Seo E."/>
            <person name="Kim K.T."/>
            <person name="Kim M.S."/>
            <person name="Lee J.M."/>
            <person name="Cheong K."/>
            <person name="Shin H.S."/>
            <person name="Kim S.B."/>
            <person name="Han K."/>
            <person name="Lee J."/>
            <person name="Park M."/>
            <person name="Lee H.A."/>
            <person name="Lee H.Y."/>
            <person name="Lee Y."/>
            <person name="Oh S."/>
            <person name="Lee J.H."/>
            <person name="Choi E."/>
            <person name="Choi E."/>
            <person name="Lee S.E."/>
            <person name="Jeon J."/>
            <person name="Kim H."/>
            <person name="Choi G."/>
            <person name="Song H."/>
            <person name="Lee J."/>
            <person name="Lee S.C."/>
            <person name="Kwon J.K."/>
            <person name="Lee H.Y."/>
            <person name="Koo N."/>
            <person name="Hong Y."/>
            <person name="Kim R.W."/>
            <person name="Kang W.H."/>
            <person name="Huh J.H."/>
            <person name="Kang B.C."/>
            <person name="Yang T.J."/>
            <person name="Lee Y.H."/>
            <person name="Bennetzen J.L."/>
            <person name="Choi D."/>
        </authorList>
    </citation>
    <scope>NUCLEOTIDE SEQUENCE [LARGE SCALE GENOMIC DNA]</scope>
    <source>
        <strain evidence="5">PBC81</strain>
        <tissue evidence="5">Leaf</tissue>
    </source>
</reference>
<feature type="compositionally biased region" description="Acidic residues" evidence="3">
    <location>
        <begin position="32"/>
        <end position="83"/>
    </location>
</feature>
<protein>
    <submittedName>
        <fullName evidence="5">Chromo domain protein LHP1</fullName>
    </submittedName>
</protein>
<evidence type="ECO:0000256" key="1">
    <source>
        <dbReference type="ARBA" id="ARBA00004123"/>
    </source>
</evidence>
<dbReference type="PANTHER" id="PTHR47240">
    <property type="entry name" value="CHROMO DOMAIN-CONTAINING PROTEIN LHP1"/>
    <property type="match status" value="1"/>
</dbReference>
<evidence type="ECO:0000259" key="4">
    <source>
        <dbReference type="SMART" id="SM00300"/>
    </source>
</evidence>
<dbReference type="GO" id="GO:0031507">
    <property type="term" value="P:heterochromatin formation"/>
    <property type="evidence" value="ECO:0007669"/>
    <property type="project" value="InterPro"/>
</dbReference>
<keyword evidence="2" id="KW-0539">Nucleus</keyword>
<reference evidence="5" key="2">
    <citation type="journal article" date="2017" name="J. Anim. Genet.">
        <title>Multiple reference genome sequences of hot pepper reveal the massive evolution of plant disease resistance genes by retroduplication.</title>
        <authorList>
            <person name="Kim S."/>
            <person name="Park J."/>
            <person name="Yeom S.-I."/>
            <person name="Kim Y.-M."/>
            <person name="Seo E."/>
            <person name="Kim K.-T."/>
            <person name="Kim M.-S."/>
            <person name="Lee J.M."/>
            <person name="Cheong K."/>
            <person name="Shin H.-S."/>
            <person name="Kim S.-B."/>
            <person name="Han K."/>
            <person name="Lee J."/>
            <person name="Park M."/>
            <person name="Lee H.-A."/>
            <person name="Lee H.-Y."/>
            <person name="Lee Y."/>
            <person name="Oh S."/>
            <person name="Lee J.H."/>
            <person name="Choi E."/>
            <person name="Choi E."/>
            <person name="Lee S.E."/>
            <person name="Jeon J."/>
            <person name="Kim H."/>
            <person name="Choi G."/>
            <person name="Song H."/>
            <person name="Lee J."/>
            <person name="Lee S.-C."/>
            <person name="Kwon J.-K."/>
            <person name="Lee H.-Y."/>
            <person name="Koo N."/>
            <person name="Hong Y."/>
            <person name="Kim R.W."/>
            <person name="Kang W.-H."/>
            <person name="Huh J.H."/>
            <person name="Kang B.-C."/>
            <person name="Yang T.-J."/>
            <person name="Lee Y.-H."/>
            <person name="Bennetzen J.L."/>
            <person name="Choi D."/>
        </authorList>
    </citation>
    <scope>NUCLEOTIDE SEQUENCE [LARGE SCALE GENOMIC DNA]</scope>
    <source>
        <strain evidence="5">cv. PBC81</strain>
    </source>
</reference>
<dbReference type="EMBL" id="MLFT02000919">
    <property type="protein sequence ID" value="PHT26244.1"/>
    <property type="molecule type" value="Genomic_DNA"/>
</dbReference>
<name>A0A2G2UZS7_CAPBA</name>
<dbReference type="InterPro" id="IPR044251">
    <property type="entry name" value="LHP1-like"/>
</dbReference>
<proteinExistence type="predicted"/>
<feature type="compositionally biased region" description="Acidic residues" evidence="3">
    <location>
        <begin position="229"/>
        <end position="320"/>
    </location>
</feature>
<evidence type="ECO:0000256" key="2">
    <source>
        <dbReference type="ARBA" id="ARBA00023242"/>
    </source>
</evidence>
<dbReference type="PANTHER" id="PTHR47240:SF6">
    <property type="entry name" value="CHROMO DOMAIN PROTEIN LHP1"/>
    <property type="match status" value="1"/>
</dbReference>
<feature type="region of interest" description="Disordered" evidence="3">
    <location>
        <begin position="1"/>
        <end position="131"/>
    </location>
</feature>
<dbReference type="AlphaFoldDB" id="A0A2G2UZS7"/>
<gene>
    <name evidence="5" type="ORF">CQW23_34140</name>
</gene>
<accession>A0A2G2UZS7</accession>
<dbReference type="SMART" id="SM00300">
    <property type="entry name" value="ChSh"/>
    <property type="match status" value="1"/>
</dbReference>
<feature type="compositionally biased region" description="Acidic residues" evidence="3">
    <location>
        <begin position="92"/>
        <end position="111"/>
    </location>
</feature>
<comment type="caution">
    <text evidence="5">The sequence shown here is derived from an EMBL/GenBank/DDBJ whole genome shotgun (WGS) entry which is preliminary data.</text>
</comment>
<evidence type="ECO:0000313" key="5">
    <source>
        <dbReference type="EMBL" id="PHT26244.1"/>
    </source>
</evidence>
<evidence type="ECO:0000256" key="3">
    <source>
        <dbReference type="SAM" id="MobiDB-lite"/>
    </source>
</evidence>
<feature type="compositionally biased region" description="Basic and acidic residues" evidence="3">
    <location>
        <begin position="1"/>
        <end position="13"/>
    </location>
</feature>